<accession>A0A809R4A2</accession>
<dbReference type="AlphaFoldDB" id="A0A809R4A2"/>
<dbReference type="Gene3D" id="3.30.1490.480">
    <property type="entry name" value="Endolytic murein transglycosylase"/>
    <property type="match status" value="1"/>
</dbReference>
<dbReference type="KEGG" id="npy:NPRO_00150"/>
<dbReference type="EC" id="4.2.2.29" evidence="7"/>
<gene>
    <name evidence="7" type="primary">mltG</name>
    <name evidence="8" type="ORF">NPRO_00150</name>
</gene>
<comment type="similarity">
    <text evidence="7">Belongs to the transglycosylase MltG family.</text>
</comment>
<reference evidence="8" key="1">
    <citation type="journal article" name="DNA Res.">
        <title>The physiological potential of anammox bacteria as revealed by their core genome structure.</title>
        <authorList>
            <person name="Okubo T."/>
            <person name="Toyoda A."/>
            <person name="Fukuhara K."/>
            <person name="Uchiyama I."/>
            <person name="Harigaya Y."/>
            <person name="Kuroiwa M."/>
            <person name="Suzuki T."/>
            <person name="Murakami Y."/>
            <person name="Suwa Y."/>
            <person name="Takami H."/>
        </authorList>
    </citation>
    <scope>NUCLEOTIDE SEQUENCE</scope>
    <source>
        <strain evidence="8">317325-2</strain>
    </source>
</reference>
<dbReference type="GO" id="GO:0008932">
    <property type="term" value="F:lytic endotransglycosylase activity"/>
    <property type="evidence" value="ECO:0007669"/>
    <property type="project" value="UniProtKB-UniRule"/>
</dbReference>
<evidence type="ECO:0000256" key="3">
    <source>
        <dbReference type="ARBA" id="ARBA00022989"/>
    </source>
</evidence>
<keyword evidence="4 7" id="KW-0472">Membrane</keyword>
<keyword evidence="1 7" id="KW-1003">Cell membrane</keyword>
<dbReference type="Proteomes" id="UP000662873">
    <property type="component" value="Chromosome"/>
</dbReference>
<dbReference type="CDD" id="cd08010">
    <property type="entry name" value="MltG_like"/>
    <property type="match status" value="1"/>
</dbReference>
<dbReference type="GO" id="GO:0005886">
    <property type="term" value="C:plasma membrane"/>
    <property type="evidence" value="ECO:0007669"/>
    <property type="project" value="UniProtKB-UniRule"/>
</dbReference>
<dbReference type="NCBIfam" id="TIGR00247">
    <property type="entry name" value="endolytic transglycosylase MltG"/>
    <property type="match status" value="1"/>
</dbReference>
<name>A0A809R4A2_9BACT</name>
<dbReference type="PANTHER" id="PTHR30518">
    <property type="entry name" value="ENDOLYTIC MUREIN TRANSGLYCOSYLASE"/>
    <property type="match status" value="1"/>
</dbReference>
<evidence type="ECO:0000256" key="2">
    <source>
        <dbReference type="ARBA" id="ARBA00022692"/>
    </source>
</evidence>
<evidence type="ECO:0000313" key="8">
    <source>
        <dbReference type="EMBL" id="BBO22420.1"/>
    </source>
</evidence>
<protein>
    <recommendedName>
        <fullName evidence="7">Endolytic murein transglycosylase</fullName>
        <ecNumber evidence="7">4.2.2.29</ecNumber>
    </recommendedName>
    <alternativeName>
        <fullName evidence="7">Peptidoglycan lytic transglycosylase</fullName>
    </alternativeName>
    <alternativeName>
        <fullName evidence="7">Peptidoglycan polymerization terminase</fullName>
    </alternativeName>
</protein>
<dbReference type="Gene3D" id="3.30.160.60">
    <property type="entry name" value="Classic Zinc Finger"/>
    <property type="match status" value="1"/>
</dbReference>
<feature type="site" description="Important for catalytic activity" evidence="7">
    <location>
        <position position="225"/>
    </location>
</feature>
<organism evidence="8 9">
    <name type="scientific">Candidatus Nitrosymbiomonas proteolyticus</name>
    <dbReference type="NCBI Taxonomy" id="2608984"/>
    <lineage>
        <taxon>Bacteria</taxon>
        <taxon>Bacillati</taxon>
        <taxon>Armatimonadota</taxon>
        <taxon>Armatimonadota incertae sedis</taxon>
        <taxon>Candidatus Nitrosymbiomonas</taxon>
    </lineage>
</organism>
<dbReference type="Pfam" id="PF02618">
    <property type="entry name" value="YceG"/>
    <property type="match status" value="1"/>
</dbReference>
<dbReference type="EMBL" id="AP021858">
    <property type="protein sequence ID" value="BBO22420.1"/>
    <property type="molecule type" value="Genomic_DNA"/>
</dbReference>
<comment type="function">
    <text evidence="7">Functions as a peptidoglycan terminase that cleaves nascent peptidoglycan strands endolytically to terminate their elongation.</text>
</comment>
<dbReference type="GO" id="GO:0071555">
    <property type="term" value="P:cell wall organization"/>
    <property type="evidence" value="ECO:0007669"/>
    <property type="project" value="UniProtKB-KW"/>
</dbReference>
<keyword evidence="5 7" id="KW-0456">Lyase</keyword>
<keyword evidence="3 7" id="KW-1133">Transmembrane helix</keyword>
<keyword evidence="2 7" id="KW-0812">Transmembrane</keyword>
<sequence>MRMGNKPARGSGARLGRVVGGACLFVAAALALAGLWFRGQLQPLPAGDEFYFRVETPKGLREAMYELSSRGVVRNANVWFRYGQAVNAPRTIGEGTYEIRPGMSPKELYKALTVPVRRMVRIPETNWASRTGRLLEQQGVCTAEEYAAAIREPIRYQDKVGFRLPEGGTLEGYLYPDTYDLPPLLGAEGVVLRQLRAFEDRVIRKKPLPDDLHRALIVASLIELEVARDDERPLVAGVIENRLRIGMRLQIDATVLYALDEWKNLSRKEIQDTDSPYNTYRYGGLPPGPICSPTAKSVDAALNPSQHDYLYYVALPDGSHLFSATYAEHLANIAKRKRALAAEEGGP</sequence>
<dbReference type="PANTHER" id="PTHR30518:SF2">
    <property type="entry name" value="ENDOLYTIC MUREIN TRANSGLYCOSYLASE"/>
    <property type="match status" value="1"/>
</dbReference>
<evidence type="ECO:0000256" key="6">
    <source>
        <dbReference type="ARBA" id="ARBA00023316"/>
    </source>
</evidence>
<keyword evidence="6 7" id="KW-0961">Cell wall biogenesis/degradation</keyword>
<dbReference type="HAMAP" id="MF_02065">
    <property type="entry name" value="MltG"/>
    <property type="match status" value="1"/>
</dbReference>
<dbReference type="InterPro" id="IPR003770">
    <property type="entry name" value="MLTG-like"/>
</dbReference>
<evidence type="ECO:0000313" key="9">
    <source>
        <dbReference type="Proteomes" id="UP000662873"/>
    </source>
</evidence>
<evidence type="ECO:0000256" key="5">
    <source>
        <dbReference type="ARBA" id="ARBA00023239"/>
    </source>
</evidence>
<dbReference type="GO" id="GO:0009252">
    <property type="term" value="P:peptidoglycan biosynthetic process"/>
    <property type="evidence" value="ECO:0007669"/>
    <property type="project" value="UniProtKB-UniRule"/>
</dbReference>
<comment type="catalytic activity">
    <reaction evidence="7">
        <text>a peptidoglycan chain = a peptidoglycan chain with N-acetyl-1,6-anhydromuramyl-[peptide] at the reducing end + a peptidoglycan chain with N-acetylglucosamine at the non-reducing end.</text>
        <dbReference type="EC" id="4.2.2.29"/>
    </reaction>
</comment>
<evidence type="ECO:0000256" key="1">
    <source>
        <dbReference type="ARBA" id="ARBA00022475"/>
    </source>
</evidence>
<proteinExistence type="inferred from homology"/>
<evidence type="ECO:0000256" key="4">
    <source>
        <dbReference type="ARBA" id="ARBA00023136"/>
    </source>
</evidence>
<evidence type="ECO:0000256" key="7">
    <source>
        <dbReference type="HAMAP-Rule" id="MF_02065"/>
    </source>
</evidence>